<gene>
    <name evidence="2" type="ORF">AFUS01_LOCUS33891</name>
</gene>
<dbReference type="EMBL" id="CAJVCH010530309">
    <property type="protein sequence ID" value="CAG7823690.1"/>
    <property type="molecule type" value="Genomic_DNA"/>
</dbReference>
<evidence type="ECO:0000256" key="1">
    <source>
        <dbReference type="SAM" id="MobiDB-lite"/>
    </source>
</evidence>
<accession>A0A8J2L1Y3</accession>
<keyword evidence="3" id="KW-1185">Reference proteome</keyword>
<sequence>MKRGDRHRRRHSSDSMSCERTSRSRKSLTDSGRRSPTRSISPRNNRDQSRSPASRRSRSRSNRHFSQPPRSPSVLSISAPMDPEIDAILGASDLPKLKDGGLMPEKLAQVLAELVRNGLPEAKLTELLQSYPIPSNCSQITAPVLNLEVHASIAHNAKLLKKEGYMVQQQQQLSAGIGAVGTAVTVLLEIEPKDPLSTQAKLNTTTALVDA</sequence>
<feature type="compositionally biased region" description="Basic residues" evidence="1">
    <location>
        <begin position="53"/>
        <end position="63"/>
    </location>
</feature>
<name>A0A8J2L1Y3_9HEXA</name>
<organism evidence="2 3">
    <name type="scientific">Allacma fusca</name>
    <dbReference type="NCBI Taxonomy" id="39272"/>
    <lineage>
        <taxon>Eukaryota</taxon>
        <taxon>Metazoa</taxon>
        <taxon>Ecdysozoa</taxon>
        <taxon>Arthropoda</taxon>
        <taxon>Hexapoda</taxon>
        <taxon>Collembola</taxon>
        <taxon>Symphypleona</taxon>
        <taxon>Sminthuridae</taxon>
        <taxon>Allacma</taxon>
    </lineage>
</organism>
<feature type="compositionally biased region" description="Basic residues" evidence="1">
    <location>
        <begin position="1"/>
        <end position="11"/>
    </location>
</feature>
<protein>
    <submittedName>
        <fullName evidence="2">Uncharacterized protein</fullName>
    </submittedName>
</protein>
<evidence type="ECO:0000313" key="3">
    <source>
        <dbReference type="Proteomes" id="UP000708208"/>
    </source>
</evidence>
<dbReference type="OrthoDB" id="7701249at2759"/>
<reference evidence="2" key="1">
    <citation type="submission" date="2021-06" db="EMBL/GenBank/DDBJ databases">
        <authorList>
            <person name="Hodson N. C."/>
            <person name="Mongue J. A."/>
            <person name="Jaron S. K."/>
        </authorList>
    </citation>
    <scope>NUCLEOTIDE SEQUENCE</scope>
</reference>
<evidence type="ECO:0000313" key="2">
    <source>
        <dbReference type="EMBL" id="CAG7823690.1"/>
    </source>
</evidence>
<proteinExistence type="predicted"/>
<feature type="non-terminal residue" evidence="2">
    <location>
        <position position="211"/>
    </location>
</feature>
<comment type="caution">
    <text evidence="2">The sequence shown here is derived from an EMBL/GenBank/DDBJ whole genome shotgun (WGS) entry which is preliminary data.</text>
</comment>
<dbReference type="AlphaFoldDB" id="A0A8J2L1Y3"/>
<feature type="region of interest" description="Disordered" evidence="1">
    <location>
        <begin position="1"/>
        <end position="78"/>
    </location>
</feature>
<dbReference type="Proteomes" id="UP000708208">
    <property type="component" value="Unassembled WGS sequence"/>
</dbReference>